<sequence>MERYACRVKIKGSQIVCASSVQCTDCLDKNKCEEMDIFIDGKYQGVESCMSHDRFKRDKGKVKQTGWGSR</sequence>
<organism evidence="1 2">
    <name type="scientific">Anaerosolibacter carboniphilus</name>
    <dbReference type="NCBI Taxonomy" id="1417629"/>
    <lineage>
        <taxon>Bacteria</taxon>
        <taxon>Bacillati</taxon>
        <taxon>Bacillota</taxon>
        <taxon>Clostridia</taxon>
        <taxon>Peptostreptococcales</taxon>
        <taxon>Thermotaleaceae</taxon>
        <taxon>Anaerosolibacter</taxon>
    </lineage>
</organism>
<proteinExistence type="predicted"/>
<evidence type="ECO:0000313" key="2">
    <source>
        <dbReference type="Proteomes" id="UP000579281"/>
    </source>
</evidence>
<dbReference type="Proteomes" id="UP000579281">
    <property type="component" value="Unassembled WGS sequence"/>
</dbReference>
<protein>
    <submittedName>
        <fullName evidence="1">Uncharacterized protein</fullName>
    </submittedName>
</protein>
<keyword evidence="2" id="KW-1185">Reference proteome</keyword>
<reference evidence="1 2" key="1">
    <citation type="submission" date="2020-08" db="EMBL/GenBank/DDBJ databases">
        <title>Genomic Encyclopedia of Type Strains, Phase IV (KMG-IV): sequencing the most valuable type-strain genomes for metagenomic binning, comparative biology and taxonomic classification.</title>
        <authorList>
            <person name="Goeker M."/>
        </authorList>
    </citation>
    <scope>NUCLEOTIDE SEQUENCE [LARGE SCALE GENOMIC DNA]</scope>
    <source>
        <strain evidence="1 2">DSM 103526</strain>
    </source>
</reference>
<dbReference type="EMBL" id="JACHEN010000034">
    <property type="protein sequence ID" value="MBB6218199.1"/>
    <property type="molecule type" value="Genomic_DNA"/>
</dbReference>
<name>A0A841L727_9FIRM</name>
<evidence type="ECO:0000313" key="1">
    <source>
        <dbReference type="EMBL" id="MBB6218199.1"/>
    </source>
</evidence>
<dbReference type="AlphaFoldDB" id="A0A841L727"/>
<accession>A0A841L727</accession>
<comment type="caution">
    <text evidence="1">The sequence shown here is derived from an EMBL/GenBank/DDBJ whole genome shotgun (WGS) entry which is preliminary data.</text>
</comment>
<dbReference type="RefSeq" id="WP_184312689.1">
    <property type="nucleotide sequence ID" value="NZ_JACHEN010000034.1"/>
</dbReference>
<gene>
    <name evidence="1" type="ORF">HNQ80_004339</name>
</gene>